<dbReference type="Pfam" id="PF22936">
    <property type="entry name" value="Pol_BBD"/>
    <property type="match status" value="1"/>
</dbReference>
<evidence type="ECO:0000259" key="2">
    <source>
        <dbReference type="Pfam" id="PF07727"/>
    </source>
</evidence>
<dbReference type="Proteomes" id="UP001408789">
    <property type="component" value="Unassembled WGS sequence"/>
</dbReference>
<dbReference type="Pfam" id="PF25597">
    <property type="entry name" value="SH3_retrovirus"/>
    <property type="match status" value="1"/>
</dbReference>
<evidence type="ECO:0000259" key="3">
    <source>
        <dbReference type="Pfam" id="PF22936"/>
    </source>
</evidence>
<organism evidence="5 6">
    <name type="scientific">Deinandra increscens subsp. villosa</name>
    <dbReference type="NCBI Taxonomy" id="3103831"/>
    <lineage>
        <taxon>Eukaryota</taxon>
        <taxon>Viridiplantae</taxon>
        <taxon>Streptophyta</taxon>
        <taxon>Embryophyta</taxon>
        <taxon>Tracheophyta</taxon>
        <taxon>Spermatophyta</taxon>
        <taxon>Magnoliopsida</taxon>
        <taxon>eudicotyledons</taxon>
        <taxon>Gunneridae</taxon>
        <taxon>Pentapetalae</taxon>
        <taxon>asterids</taxon>
        <taxon>campanulids</taxon>
        <taxon>Asterales</taxon>
        <taxon>Asteraceae</taxon>
        <taxon>Asteroideae</taxon>
        <taxon>Heliantheae alliance</taxon>
        <taxon>Madieae</taxon>
        <taxon>Madiinae</taxon>
        <taxon>Deinandra</taxon>
    </lineage>
</organism>
<sequence length="968" mass="111042">MVSTKFSVEKFDGKNDFSLWRVKMGAFLVYKGIVDALRGNVGRPDGWEDIDWQEAMDEAHSSIILCLGDKVLRKVSKEQTTTGVWTKLEFLYMTKSLANRLYLKKKLYTFQMQARKSISMEDVTSALNSRELKNSGEIKEEPEGFNVREKRLKKDCPDRKQHKQEGNTSYYKPLVNYSHLEDSSCDGYESSDVLVVSSKSSRYSWILDSGCSYHMTPVKSLFREFKDRDLGSVKLGDSRPCRITGIGTVEVRLSNGSTLLLEEVRYIPELTRNLISLCTFEKHGYAVSLKNGRAKVVKGSRVILTGTRCKNNIYELDLKVEHGISCVVTSSIKVDVKLWHNRLGHIRDQGKSHRVKFPKGRHTSKRILDYIHAYLWGPARTHTIGGASYLLSLIDDYSRKGEVVTTTSYLINRSPSSAIGMKTPIEIWSGSNADCSEIRVFGSLAYSHVSQDKLGNRAEKCVFLGYPEGVKGYKLWRVESSKPRVIISRNGTFREDIMYKNIMRNKDLYDDRVNRGSEFEVEPLRYNSDKQDSDHESTHDQSVQDQVESQDQSEDSPRVNVRNPTYSIAKYRPRRQTVKLIRFRIDEDISAFVFLSVVGYDNVIEPSTYEEAISSKYRDQWVKAMKEEISSLHKNHTWVVTKKPVDRKIIPCKWLYKLKEPVGDDVLPSFKVRLVSKGFRQKEGIDYHEVFSPVVKHSSIRMLSITTSMDLELEQLDVKTAFLHGDLEEEIYIEQPKCFEEKGKEGQETKDTLMENFEMKELGPAKKILGMEIRRDRVKKELYLTQEGYVKNILQQYGMEGCKPITTPFAPHFKLSLEDCLKTKEESDYMAKVPYSNVVGSLMYLMVCTRPDISYEVSMVSRCLANPGKVHWETVKWLLRYLAGSQCKGLIFKQHSDSELVQGFVDSEYAKDADRGRSITGYGFLVLGNNIIWRASLQNMVALSSPEAEYIALVDALKEALWLKRFTR</sequence>
<dbReference type="InterPro" id="IPR054722">
    <property type="entry name" value="PolX-like_BBD"/>
</dbReference>
<dbReference type="CDD" id="cd09272">
    <property type="entry name" value="RNase_HI_RT_Ty1"/>
    <property type="match status" value="1"/>
</dbReference>
<evidence type="ECO:0000313" key="5">
    <source>
        <dbReference type="EMBL" id="KAK9053912.1"/>
    </source>
</evidence>
<keyword evidence="6" id="KW-1185">Reference proteome</keyword>
<name>A0AAP0CGV3_9ASTR</name>
<dbReference type="EMBL" id="JBCNJP010000025">
    <property type="protein sequence ID" value="KAK9053912.1"/>
    <property type="molecule type" value="Genomic_DNA"/>
</dbReference>
<feature type="domain" description="Retrovirus-related Pol polyprotein from transposon TNT 1-94-like beta-barrel" evidence="3">
    <location>
        <begin position="205"/>
        <end position="285"/>
    </location>
</feature>
<dbReference type="InterPro" id="IPR013103">
    <property type="entry name" value="RVT_2"/>
</dbReference>
<reference evidence="5 6" key="1">
    <citation type="submission" date="2024-04" db="EMBL/GenBank/DDBJ databases">
        <title>The reference genome of an endangered Asteraceae, Deinandra increscens subsp. villosa, native to the Central Coast of California.</title>
        <authorList>
            <person name="Guilliams M."/>
            <person name="Hasenstab-Lehman K."/>
            <person name="Meyer R."/>
            <person name="Mcevoy S."/>
        </authorList>
    </citation>
    <scope>NUCLEOTIDE SEQUENCE [LARGE SCALE GENOMIC DNA]</scope>
    <source>
        <tissue evidence="5">Leaf</tissue>
    </source>
</reference>
<dbReference type="Pfam" id="PF07727">
    <property type="entry name" value="RVT_2"/>
    <property type="match status" value="1"/>
</dbReference>
<evidence type="ECO:0000313" key="6">
    <source>
        <dbReference type="Proteomes" id="UP001408789"/>
    </source>
</evidence>
<proteinExistence type="predicted"/>
<protein>
    <recommendedName>
        <fullName evidence="7">Retrovirus-related Pol polyprotein from transposon TNT 1-94</fullName>
    </recommendedName>
</protein>
<dbReference type="Pfam" id="PF14223">
    <property type="entry name" value="Retrotran_gag_2"/>
    <property type="match status" value="1"/>
</dbReference>
<feature type="domain" description="Reverse transcriptase Ty1/copia-type" evidence="2">
    <location>
        <begin position="635"/>
        <end position="746"/>
    </location>
</feature>
<feature type="domain" description="Retroviral polymerase SH3-like" evidence="4">
    <location>
        <begin position="443"/>
        <end position="501"/>
    </location>
</feature>
<feature type="compositionally biased region" description="Basic and acidic residues" evidence="1">
    <location>
        <begin position="527"/>
        <end position="539"/>
    </location>
</feature>
<dbReference type="AlphaFoldDB" id="A0AAP0CGV3"/>
<comment type="caution">
    <text evidence="5">The sequence shown here is derived from an EMBL/GenBank/DDBJ whole genome shotgun (WGS) entry which is preliminary data.</text>
</comment>
<dbReference type="InterPro" id="IPR057670">
    <property type="entry name" value="SH3_retrovirus"/>
</dbReference>
<evidence type="ECO:0000256" key="1">
    <source>
        <dbReference type="SAM" id="MobiDB-lite"/>
    </source>
</evidence>
<dbReference type="PANTHER" id="PTHR11439:SF491">
    <property type="entry name" value="INTEGRASE CATALYTIC DOMAIN-CONTAINING PROTEIN"/>
    <property type="match status" value="1"/>
</dbReference>
<accession>A0AAP0CGV3</accession>
<feature type="compositionally biased region" description="Low complexity" evidence="1">
    <location>
        <begin position="540"/>
        <end position="550"/>
    </location>
</feature>
<evidence type="ECO:0008006" key="7">
    <source>
        <dbReference type="Google" id="ProtNLM"/>
    </source>
</evidence>
<feature type="region of interest" description="Disordered" evidence="1">
    <location>
        <begin position="520"/>
        <end position="566"/>
    </location>
</feature>
<gene>
    <name evidence="5" type="ORF">SSX86_024987</name>
</gene>
<evidence type="ECO:0000259" key="4">
    <source>
        <dbReference type="Pfam" id="PF25597"/>
    </source>
</evidence>
<dbReference type="PANTHER" id="PTHR11439">
    <property type="entry name" value="GAG-POL-RELATED RETROTRANSPOSON"/>
    <property type="match status" value="1"/>
</dbReference>